<evidence type="ECO:0000313" key="16">
    <source>
        <dbReference type="EMBL" id="CAB3234973.1"/>
    </source>
</evidence>
<dbReference type="SUPFAM" id="SSF56219">
    <property type="entry name" value="DNase I-like"/>
    <property type="match status" value="1"/>
</dbReference>
<dbReference type="Pfam" id="PF23021">
    <property type="entry name" value="6TM_2nd_PGAP2IP"/>
    <property type="match status" value="1"/>
</dbReference>
<dbReference type="GO" id="GO:0016020">
    <property type="term" value="C:membrane"/>
    <property type="evidence" value="ECO:0007669"/>
    <property type="project" value="UniProtKB-SubCell"/>
</dbReference>
<organism evidence="16">
    <name type="scientific">Phallusia mammillata</name>
    <dbReference type="NCBI Taxonomy" id="59560"/>
    <lineage>
        <taxon>Eukaryota</taxon>
        <taxon>Metazoa</taxon>
        <taxon>Chordata</taxon>
        <taxon>Tunicata</taxon>
        <taxon>Ascidiacea</taxon>
        <taxon>Phlebobranchia</taxon>
        <taxon>Ascidiidae</taxon>
        <taxon>Phallusia</taxon>
    </lineage>
</organism>
<evidence type="ECO:0000256" key="3">
    <source>
        <dbReference type="ARBA" id="ARBA00022989"/>
    </source>
</evidence>
<keyword evidence="4 12" id="KW-0472">Membrane</keyword>
<feature type="transmembrane region" description="Helical" evidence="12">
    <location>
        <begin position="126"/>
        <end position="148"/>
    </location>
</feature>
<feature type="transmembrane region" description="Helical" evidence="12">
    <location>
        <begin position="160"/>
        <end position="180"/>
    </location>
</feature>
<dbReference type="Gene3D" id="3.60.10.10">
    <property type="entry name" value="Endonuclease/exonuclease/phosphatase"/>
    <property type="match status" value="1"/>
</dbReference>
<dbReference type="Pfam" id="PF23022">
    <property type="entry name" value="6TM_1st_PGAP2IP"/>
    <property type="match status" value="1"/>
</dbReference>
<feature type="domain" description="PGAP2IP second transmembrane" evidence="13">
    <location>
        <begin position="207"/>
        <end position="379"/>
    </location>
</feature>
<dbReference type="EMBL" id="LR784265">
    <property type="protein sequence ID" value="CAB3234973.1"/>
    <property type="molecule type" value="mRNA"/>
</dbReference>
<dbReference type="Pfam" id="PF23226">
    <property type="entry name" value="Exo_endo_phos_PGAP2IP"/>
    <property type="match status" value="1"/>
</dbReference>
<feature type="transmembrane region" description="Helical" evidence="12">
    <location>
        <begin position="98"/>
        <end position="117"/>
    </location>
</feature>
<dbReference type="InterPro" id="IPR053911">
    <property type="entry name" value="PGAP2IP_TM_2nd"/>
</dbReference>
<dbReference type="GO" id="GO:0006506">
    <property type="term" value="P:GPI anchor biosynthetic process"/>
    <property type="evidence" value="ECO:0007669"/>
    <property type="project" value="TreeGrafter"/>
</dbReference>
<proteinExistence type="evidence at transcript level"/>
<gene>
    <name evidence="16" type="primary">Cwh43</name>
</gene>
<feature type="transmembrane region" description="Helical" evidence="12">
    <location>
        <begin position="73"/>
        <end position="92"/>
    </location>
</feature>
<evidence type="ECO:0000259" key="14">
    <source>
        <dbReference type="Pfam" id="PF23022"/>
    </source>
</evidence>
<feature type="transmembrane region" description="Helical" evidence="12">
    <location>
        <begin position="363"/>
        <end position="380"/>
    </location>
</feature>
<comment type="function">
    <text evidence="6">Involved in lipid remodeling during GPI-anchor maturation.</text>
</comment>
<comment type="similarity">
    <text evidence="7">Belongs to the PGAP2IP family.</text>
</comment>
<feature type="domain" description="PGAP2IP C-terminal nuclease-like" evidence="15">
    <location>
        <begin position="462"/>
        <end position="686"/>
    </location>
</feature>
<dbReference type="FunFam" id="3.60.10.10:FF:000021">
    <property type="entry name" value="PGAP2-interacting protein isoform A"/>
    <property type="match status" value="1"/>
</dbReference>
<evidence type="ECO:0000256" key="10">
    <source>
        <dbReference type="ARBA" id="ARBA00083370"/>
    </source>
</evidence>
<feature type="transmembrane region" description="Helical" evidence="12">
    <location>
        <begin position="211"/>
        <end position="231"/>
    </location>
</feature>
<keyword evidence="5" id="KW-0325">Glycoprotein</keyword>
<dbReference type="InterPro" id="IPR057315">
    <property type="entry name" value="Exo_endo_phos_PGAP2IP_C"/>
</dbReference>
<evidence type="ECO:0000256" key="7">
    <source>
        <dbReference type="ARBA" id="ARBA00060979"/>
    </source>
</evidence>
<feature type="domain" description="PGAP2IP first transmembrane" evidence="14">
    <location>
        <begin position="20"/>
        <end position="154"/>
    </location>
</feature>
<evidence type="ECO:0000256" key="8">
    <source>
        <dbReference type="ARBA" id="ARBA00063490"/>
    </source>
</evidence>
<dbReference type="InterPro" id="IPR036691">
    <property type="entry name" value="Endo/exonu/phosph_ase_sf"/>
</dbReference>
<comment type="subcellular location">
    <subcellularLocation>
        <location evidence="1">Membrane</location>
        <topology evidence="1">Multi-pass membrane protein</topology>
    </subcellularLocation>
</comment>
<dbReference type="AlphaFoldDB" id="A0A6F9D9N2"/>
<evidence type="ECO:0000256" key="4">
    <source>
        <dbReference type="ARBA" id="ARBA00023136"/>
    </source>
</evidence>
<evidence type="ECO:0000256" key="9">
    <source>
        <dbReference type="ARBA" id="ARBA00070285"/>
    </source>
</evidence>
<feature type="transmembrane region" description="Helical" evidence="12">
    <location>
        <begin position="298"/>
        <end position="316"/>
    </location>
</feature>
<dbReference type="GO" id="GO:0005783">
    <property type="term" value="C:endoplasmic reticulum"/>
    <property type="evidence" value="ECO:0007669"/>
    <property type="project" value="TreeGrafter"/>
</dbReference>
<keyword evidence="3 12" id="KW-1133">Transmembrane helix</keyword>
<evidence type="ECO:0000256" key="2">
    <source>
        <dbReference type="ARBA" id="ARBA00022692"/>
    </source>
</evidence>
<feature type="region of interest" description="Disordered" evidence="11">
    <location>
        <begin position="181"/>
        <end position="207"/>
    </location>
</feature>
<protein>
    <recommendedName>
        <fullName evidence="9">PGAP2-interacting protein</fullName>
    </recommendedName>
    <alternativeName>
        <fullName evidence="10">Cell wall biogenesis protein 43 C-terminal homolog</fullName>
    </alternativeName>
</protein>
<feature type="transmembrane region" description="Helical" evidence="12">
    <location>
        <begin position="251"/>
        <end position="269"/>
    </location>
</feature>
<feature type="transmembrane region" description="Helical" evidence="12">
    <location>
        <begin position="422"/>
        <end position="440"/>
    </location>
</feature>
<evidence type="ECO:0000256" key="11">
    <source>
        <dbReference type="SAM" id="MobiDB-lite"/>
    </source>
</evidence>
<evidence type="ECO:0000259" key="15">
    <source>
        <dbReference type="Pfam" id="PF23226"/>
    </source>
</evidence>
<dbReference type="InterPro" id="IPR051916">
    <property type="entry name" value="GPI-anchor_lipid_remodeler"/>
</dbReference>
<evidence type="ECO:0000256" key="12">
    <source>
        <dbReference type="SAM" id="Phobius"/>
    </source>
</evidence>
<dbReference type="PANTHER" id="PTHR14859">
    <property type="entry name" value="CALCOFLUOR WHITE HYPERSENSITIVE PROTEIN PRECURSOR"/>
    <property type="match status" value="1"/>
</dbReference>
<evidence type="ECO:0000259" key="13">
    <source>
        <dbReference type="Pfam" id="PF23021"/>
    </source>
</evidence>
<keyword evidence="2 12" id="KW-0812">Transmembrane</keyword>
<evidence type="ECO:0000256" key="5">
    <source>
        <dbReference type="ARBA" id="ARBA00023180"/>
    </source>
</evidence>
<evidence type="ECO:0000256" key="6">
    <source>
        <dbReference type="ARBA" id="ARBA00058459"/>
    </source>
</evidence>
<feature type="transmembrane region" description="Helical" evidence="12">
    <location>
        <begin position="328"/>
        <end position="351"/>
    </location>
</feature>
<feature type="transmembrane region" description="Helical" evidence="12">
    <location>
        <begin position="20"/>
        <end position="37"/>
    </location>
</feature>
<feature type="transmembrane region" description="Helical" evidence="12">
    <location>
        <begin position="43"/>
        <end position="61"/>
    </location>
</feature>
<feature type="compositionally biased region" description="Basic and acidic residues" evidence="11">
    <location>
        <begin position="188"/>
        <end position="206"/>
    </location>
</feature>
<dbReference type="PANTHER" id="PTHR14859:SF1">
    <property type="entry name" value="PGAP2-INTERACTING PROTEIN"/>
    <property type="match status" value="1"/>
</dbReference>
<feature type="transmembrane region" description="Helical" evidence="12">
    <location>
        <begin position="276"/>
        <end position="292"/>
    </location>
</feature>
<name>A0A6F9D9N2_9ASCI</name>
<comment type="subunit">
    <text evidence="8">Interacts with PGAP2/FRAG1.</text>
</comment>
<reference evidence="16" key="1">
    <citation type="submission" date="2020-04" db="EMBL/GenBank/DDBJ databases">
        <authorList>
            <person name="Neveu A P."/>
        </authorList>
    </citation>
    <scope>NUCLEOTIDE SEQUENCE</scope>
    <source>
        <tissue evidence="16">Whole embryo</tissue>
    </source>
</reference>
<evidence type="ECO:0000256" key="1">
    <source>
        <dbReference type="ARBA" id="ARBA00004141"/>
    </source>
</evidence>
<accession>A0A6F9D9N2</accession>
<dbReference type="InterPro" id="IPR053912">
    <property type="entry name" value="PGAP2IP_TM_1nd"/>
</dbReference>
<sequence>MNGSSISNFISLFRESCIGYAFWCLVHGLGPMIWFYPLNELDVTGYEAFVVVAFSPVLFICRGTINEIFGSHGAIQLYLVLMLGGCASFHAPSTLSRLVGLSFGVAAAFLMQASTWWSEDEQERKLAFWGHTIGFIALLSSRVWYVSITPMWNDQMTNKIIVTILALAIGIKMLSPHINIHHKSPTHKPKETSEREKTDTKEKSPEEGSDLLVSIGYGAVFFVIHAILGEVSVISRFTVKGFPDTGPPPTPWSGLVLVMITAGLFLSMFTNISKSIVWSVFGLISSMGLMFLDRWYAFACGAGLALYIMSVWPTICEKMVNTKNRGKSLVIGNAVYLSGVFGMVWCTAYNFVPFGGELARERTYVIVAVMMVFVGLAACLPNECEKSLCLALALPIKRFYLQARLQEQPQIEKPEEQNFGRLVRKFLIGLALVGLMGFEYRNVVWPKYNVLQPLGREKIQDKEFSALIWTFHFGYDNRGWPSLERAAEILNNTQADVITLLESDASKPYLGNNDIAMWLGERLGMYSDFGPSTRDHTWGNLLLSKYPIVKSQHHLLPSPHGELAPAISATVNISGNLVDFVVTHMGNDGDNLDRKLQAEELSRLSRTAENPVVFLGYVTSAPGSRDYKQLTGSGKLKDIDPTDKDRWCQYIMYRDLIRLGYARISNGGLSDTELQMARWKIPSSVEESDNGKLTLNPDDVPSSRRFSSSFGELHHGNWYGKGNHYHVGTPKYFVP</sequence>